<dbReference type="KEGG" id="cohn:KCTCHS21_36610"/>
<keyword evidence="2" id="KW-1185">Reference proteome</keyword>
<dbReference type="Proteomes" id="UP000289856">
    <property type="component" value="Chromosome"/>
</dbReference>
<evidence type="ECO:0000313" key="2">
    <source>
        <dbReference type="Proteomes" id="UP000289856"/>
    </source>
</evidence>
<dbReference type="AlphaFoldDB" id="A0A3T1D852"/>
<evidence type="ECO:0008006" key="3">
    <source>
        <dbReference type="Google" id="ProtNLM"/>
    </source>
</evidence>
<dbReference type="RefSeq" id="WP_130611303.1">
    <property type="nucleotide sequence ID" value="NZ_AP019400.1"/>
</dbReference>
<dbReference type="Pfam" id="PF13376">
    <property type="entry name" value="OmdA"/>
    <property type="match status" value="1"/>
</dbReference>
<sequence length="198" mass="23143">MDDQVLYFPSPAEWRIWLNDNHEQVSHLLVLFYKKGSGKLSMTWPESVDEALCYGWIDGVRKGRDEESYTIRFTPRKANSIWSAVNIARVEHLTEQGLMRPAGLAAFGRRKLEKSAIYMHEQKDENVVLDPKYEQQLMANQKAWDFFQNQSPRYRKSAIWWINGAKREETRLKRLATLIQDSEAGKLLAMFTWSKSAN</sequence>
<proteinExistence type="predicted"/>
<name>A0A3T1D852_9BACL</name>
<evidence type="ECO:0000313" key="1">
    <source>
        <dbReference type="EMBL" id="BBI34262.1"/>
    </source>
</evidence>
<protein>
    <recommendedName>
        <fullName evidence="3">Bacteriocin-protection protein</fullName>
    </recommendedName>
</protein>
<accession>A0A3T1D852</accession>
<dbReference type="OrthoDB" id="9796999at2"/>
<dbReference type="EMBL" id="AP019400">
    <property type="protein sequence ID" value="BBI34262.1"/>
    <property type="molecule type" value="Genomic_DNA"/>
</dbReference>
<organism evidence="1 2">
    <name type="scientific">Cohnella abietis</name>
    <dbReference type="NCBI Taxonomy" id="2507935"/>
    <lineage>
        <taxon>Bacteria</taxon>
        <taxon>Bacillati</taxon>
        <taxon>Bacillota</taxon>
        <taxon>Bacilli</taxon>
        <taxon>Bacillales</taxon>
        <taxon>Paenibacillaceae</taxon>
        <taxon>Cohnella</taxon>
    </lineage>
</organism>
<gene>
    <name evidence="1" type="ORF">KCTCHS21_36610</name>
</gene>
<reference evidence="1 2" key="1">
    <citation type="submission" date="2019-01" db="EMBL/GenBank/DDBJ databases">
        <title>Complete genome sequence of Cohnella hallensis HS21 isolated from Korean fir (Abies koreana) rhizospheric soil.</title>
        <authorList>
            <person name="Jiang L."/>
            <person name="Kang S.W."/>
            <person name="Kim S."/>
            <person name="Jung J."/>
            <person name="Kim C.Y."/>
            <person name="Kim D.H."/>
            <person name="Kim S.W."/>
            <person name="Lee J."/>
        </authorList>
    </citation>
    <scope>NUCLEOTIDE SEQUENCE [LARGE SCALE GENOMIC DNA]</scope>
    <source>
        <strain evidence="1 2">HS21</strain>
    </source>
</reference>